<evidence type="ECO:0000256" key="1">
    <source>
        <dbReference type="SAM" id="MobiDB-lite"/>
    </source>
</evidence>
<dbReference type="PROSITE" id="PS51257">
    <property type="entry name" value="PROKAR_LIPOPROTEIN"/>
    <property type="match status" value="1"/>
</dbReference>
<dbReference type="Proteomes" id="UP000770661">
    <property type="component" value="Unassembled WGS sequence"/>
</dbReference>
<protein>
    <submittedName>
        <fullName evidence="2">Uncharacterized protein</fullName>
    </submittedName>
</protein>
<sequence>MMQKFASPACPQLSASSCWLSMPKEICPSLSGLQVCQSLLPDSLRLLCPPVGLWHLRDMFPDGDVDIKHVQRASISTRYRGAATTLNLSRCRLASVSGLYLRAGPQLRASHPHPNHTGTNATVPTQSPPL</sequence>
<comment type="caution">
    <text evidence="2">The sequence shown here is derived from an EMBL/GenBank/DDBJ whole genome shotgun (WGS) entry which is preliminary data.</text>
</comment>
<feature type="compositionally biased region" description="Polar residues" evidence="1">
    <location>
        <begin position="116"/>
        <end position="130"/>
    </location>
</feature>
<dbReference type="EMBL" id="JACEEZ010025474">
    <property type="protein sequence ID" value="KAG0700418.1"/>
    <property type="molecule type" value="Genomic_DNA"/>
</dbReference>
<feature type="region of interest" description="Disordered" evidence="1">
    <location>
        <begin position="107"/>
        <end position="130"/>
    </location>
</feature>
<evidence type="ECO:0000313" key="2">
    <source>
        <dbReference type="EMBL" id="KAG0700418.1"/>
    </source>
</evidence>
<proteinExistence type="predicted"/>
<dbReference type="AlphaFoldDB" id="A0A8J8WB04"/>
<gene>
    <name evidence="2" type="ORF">GWK47_025589</name>
</gene>
<keyword evidence="3" id="KW-1185">Reference proteome</keyword>
<evidence type="ECO:0000313" key="3">
    <source>
        <dbReference type="Proteomes" id="UP000770661"/>
    </source>
</evidence>
<organism evidence="2 3">
    <name type="scientific">Chionoecetes opilio</name>
    <name type="common">Atlantic snow crab</name>
    <name type="synonym">Cancer opilio</name>
    <dbReference type="NCBI Taxonomy" id="41210"/>
    <lineage>
        <taxon>Eukaryota</taxon>
        <taxon>Metazoa</taxon>
        <taxon>Ecdysozoa</taxon>
        <taxon>Arthropoda</taxon>
        <taxon>Crustacea</taxon>
        <taxon>Multicrustacea</taxon>
        <taxon>Malacostraca</taxon>
        <taxon>Eumalacostraca</taxon>
        <taxon>Eucarida</taxon>
        <taxon>Decapoda</taxon>
        <taxon>Pleocyemata</taxon>
        <taxon>Brachyura</taxon>
        <taxon>Eubrachyura</taxon>
        <taxon>Majoidea</taxon>
        <taxon>Majidae</taxon>
        <taxon>Chionoecetes</taxon>
    </lineage>
</organism>
<accession>A0A8J8WB04</accession>
<name>A0A8J8WB04_CHIOP</name>
<reference evidence="2" key="1">
    <citation type="submission" date="2020-07" db="EMBL/GenBank/DDBJ databases">
        <title>The High-quality genome of the commercially important snow crab, Chionoecetes opilio.</title>
        <authorList>
            <person name="Jeong J.-H."/>
            <person name="Ryu S."/>
        </authorList>
    </citation>
    <scope>NUCLEOTIDE SEQUENCE</scope>
    <source>
        <strain evidence="2">MADBK_172401_WGS</strain>
        <tissue evidence="2">Digestive gland</tissue>
    </source>
</reference>